<comment type="caution">
    <text evidence="2">The sequence shown here is derived from an EMBL/GenBank/DDBJ whole genome shotgun (WGS) entry which is preliminary data.</text>
</comment>
<feature type="region of interest" description="Disordered" evidence="1">
    <location>
        <begin position="17"/>
        <end position="38"/>
    </location>
</feature>
<organism evidence="2 3">
    <name type="scientific">Pristionchus fissidentatus</name>
    <dbReference type="NCBI Taxonomy" id="1538716"/>
    <lineage>
        <taxon>Eukaryota</taxon>
        <taxon>Metazoa</taxon>
        <taxon>Ecdysozoa</taxon>
        <taxon>Nematoda</taxon>
        <taxon>Chromadorea</taxon>
        <taxon>Rhabditida</taxon>
        <taxon>Rhabditina</taxon>
        <taxon>Diplogasteromorpha</taxon>
        <taxon>Diplogasteroidea</taxon>
        <taxon>Neodiplogasteridae</taxon>
        <taxon>Pristionchus</taxon>
    </lineage>
</organism>
<sequence>SEISPRADFVRITRASGERHERQISRRLQSPFAGDGERHFLTVDRNGNVLQPQSPSQFQQSQLPLFRFPSQSQRGFTRPRSSHGFSRRRPFIAPTVTPRPLPFITHDGSMATVLPSQEQEESLFLPPTVTREGTVTSGFRRVPGPRARGRIDSLRLVHGGSTERFVDRFDRPTVSQSINARPQARPLRVSSSFEALPSEEFDDRFRVGGPPFGDITTTLPSTRVFIQTPRPFRPRPPPRQRPIQPPRRVETIDDNEQQFIPVGRSSVAPSVVSPFRSFRPQLPPSRFTLPPRFPFRSGPPLHSSPLPLPSTSSSTLFTSPQPSSTTTLTTTPTTTTTVTTTESPTTTVTTTPSTTTTEELTARPTTPTPTTTIRPKPTPTPIRKNTVDQTMTTSIGKTTTVLKSTTVSKATTVTPPPSRVTPQPTAKTRKTGTTTAFATVPPSISVKALPPAIPDELSFNTIRGPLPPAVPSSSTLAAHSTTSRPPAGLDFELNMKHPTFDGPPGEMPPSDNIVQLLNEADDFIEMAKKLNITRKARIARRRRRMAEYGRSRW</sequence>
<evidence type="ECO:0000256" key="1">
    <source>
        <dbReference type="SAM" id="MobiDB-lite"/>
    </source>
</evidence>
<keyword evidence="3" id="KW-1185">Reference proteome</keyword>
<feature type="non-terminal residue" evidence="2">
    <location>
        <position position="553"/>
    </location>
</feature>
<name>A0AAV5WBU3_9BILA</name>
<feature type="region of interest" description="Disordered" evidence="1">
    <location>
        <begin position="227"/>
        <end position="263"/>
    </location>
</feature>
<dbReference type="Proteomes" id="UP001432322">
    <property type="component" value="Unassembled WGS sequence"/>
</dbReference>
<feature type="compositionally biased region" description="Low complexity" evidence="1">
    <location>
        <begin position="299"/>
        <end position="375"/>
    </location>
</feature>
<reference evidence="2" key="1">
    <citation type="submission" date="2023-10" db="EMBL/GenBank/DDBJ databases">
        <title>Genome assembly of Pristionchus species.</title>
        <authorList>
            <person name="Yoshida K."/>
            <person name="Sommer R.J."/>
        </authorList>
    </citation>
    <scope>NUCLEOTIDE SEQUENCE</scope>
    <source>
        <strain evidence="2">RS5133</strain>
    </source>
</reference>
<evidence type="ECO:0000313" key="2">
    <source>
        <dbReference type="EMBL" id="GMT28148.1"/>
    </source>
</evidence>
<protein>
    <submittedName>
        <fullName evidence="2">Uncharacterized protein</fullName>
    </submittedName>
</protein>
<gene>
    <name evidence="2" type="ORF">PFISCL1PPCAC_19445</name>
</gene>
<feature type="region of interest" description="Disordered" evidence="1">
    <location>
        <begin position="407"/>
        <end position="432"/>
    </location>
</feature>
<proteinExistence type="predicted"/>
<dbReference type="EMBL" id="BTSY01000005">
    <property type="protein sequence ID" value="GMT28148.1"/>
    <property type="molecule type" value="Genomic_DNA"/>
</dbReference>
<feature type="region of interest" description="Disordered" evidence="1">
    <location>
        <begin position="275"/>
        <end position="385"/>
    </location>
</feature>
<accession>A0AAV5WBU3</accession>
<dbReference type="AlphaFoldDB" id="A0AAV5WBU3"/>
<feature type="compositionally biased region" description="Low complexity" evidence="1">
    <location>
        <begin position="420"/>
        <end position="432"/>
    </location>
</feature>
<feature type="non-terminal residue" evidence="2">
    <location>
        <position position="1"/>
    </location>
</feature>
<evidence type="ECO:0000313" key="3">
    <source>
        <dbReference type="Proteomes" id="UP001432322"/>
    </source>
</evidence>